<reference evidence="3 4" key="1">
    <citation type="submission" date="2018-10" db="EMBL/GenBank/DDBJ databases">
        <title>Genome Sequence of Cohnella sp.</title>
        <authorList>
            <person name="Srinivasan S."/>
            <person name="Kim M.K."/>
        </authorList>
    </citation>
    <scope>NUCLEOTIDE SEQUENCE [LARGE SCALE GENOMIC DNA]</scope>
    <source>
        <strain evidence="3 4">18JY8-7</strain>
    </source>
</reference>
<dbReference type="InterPro" id="IPR012505">
    <property type="entry name" value="YbbR"/>
</dbReference>
<evidence type="ECO:0008006" key="5">
    <source>
        <dbReference type="Google" id="ProtNLM"/>
    </source>
</evidence>
<dbReference type="AlphaFoldDB" id="A0A3G3K0P2"/>
<dbReference type="Gene3D" id="2.170.120.30">
    <property type="match status" value="2"/>
</dbReference>
<dbReference type="KEGG" id="coh:EAV92_16310"/>
<evidence type="ECO:0000256" key="2">
    <source>
        <dbReference type="SAM" id="Phobius"/>
    </source>
</evidence>
<dbReference type="EMBL" id="CP033433">
    <property type="protein sequence ID" value="AYQ74003.1"/>
    <property type="molecule type" value="Genomic_DNA"/>
</dbReference>
<dbReference type="InterPro" id="IPR053154">
    <property type="entry name" value="c-di-AMP_regulator"/>
</dbReference>
<keyword evidence="2" id="KW-0472">Membrane</keyword>
<keyword evidence="2" id="KW-1133">Transmembrane helix</keyword>
<dbReference type="Gene3D" id="2.170.120.40">
    <property type="entry name" value="YbbR-like domain"/>
    <property type="match status" value="2"/>
</dbReference>
<dbReference type="RefSeq" id="WP_123042087.1">
    <property type="nucleotide sequence ID" value="NZ_CP033433.1"/>
</dbReference>
<feature type="compositionally biased region" description="Polar residues" evidence="1">
    <location>
        <begin position="435"/>
        <end position="452"/>
    </location>
</feature>
<evidence type="ECO:0000256" key="1">
    <source>
        <dbReference type="SAM" id="MobiDB-lite"/>
    </source>
</evidence>
<evidence type="ECO:0000313" key="4">
    <source>
        <dbReference type="Proteomes" id="UP000269097"/>
    </source>
</evidence>
<sequence length="452" mass="47623">MDKWLNHPTAIKIMALAIGIIMWAVVHFDPESSPNSVASLMETRKIDGVKIEAYGLDERSYVLNGLDPQTVKLTVRGTRSDLLAARKEDYRLQVDLRQVTEGVHTLSLQLDLPRGIQLVEMTPGAVSVTVEALQTKEFEIEIGTRGTPAEGYIAGTPILKPTNRVHVTLPKNTLAQVSKVGATVTIDGETKAIKYKSVKLAAYDQDGKVIEGAIIDPAVVEVEVPITNPFKTVPLQFVMVGKMPPGLSIDTFEPNTEQVTIYGPKEALDKIESVEADLQLAELTKSGKVTVPLKAESPITEISPAEVVVNVEVVLSDTRSLEGLPINVKGLGEGMSVKFVDPATGKADIVMKGSPSRLGKLQPGDVTVDADLSGKGPGTHTVPLIVNSPRFIEQSGGTSTATIEITADVPANATPGSGDAAAGGAGAGESPSPSQTDGTSSSTPDQQQGSTP</sequence>
<feature type="transmembrane region" description="Helical" evidence="2">
    <location>
        <begin position="9"/>
        <end position="26"/>
    </location>
</feature>
<dbReference type="CDD" id="cd20206">
    <property type="entry name" value="YbbR"/>
    <property type="match status" value="1"/>
</dbReference>
<keyword evidence="2" id="KW-0812">Transmembrane</keyword>
<dbReference type="Proteomes" id="UP000269097">
    <property type="component" value="Chromosome"/>
</dbReference>
<organism evidence="3 4">
    <name type="scientific">Cohnella candidum</name>
    <dbReference type="NCBI Taxonomy" id="2674991"/>
    <lineage>
        <taxon>Bacteria</taxon>
        <taxon>Bacillati</taxon>
        <taxon>Bacillota</taxon>
        <taxon>Bacilli</taxon>
        <taxon>Bacillales</taxon>
        <taxon>Paenibacillaceae</taxon>
        <taxon>Cohnella</taxon>
    </lineage>
</organism>
<gene>
    <name evidence="3" type="ORF">EAV92_16310</name>
</gene>
<accession>A0A3G3K0P2</accession>
<protein>
    <recommendedName>
        <fullName evidence="5">YbbR-like domain-containing protein</fullName>
    </recommendedName>
</protein>
<name>A0A3G3K0P2_9BACL</name>
<proteinExistence type="predicted"/>
<keyword evidence="4" id="KW-1185">Reference proteome</keyword>
<dbReference type="Pfam" id="PF07949">
    <property type="entry name" value="YbbR"/>
    <property type="match status" value="3"/>
</dbReference>
<feature type="region of interest" description="Disordered" evidence="1">
    <location>
        <begin position="408"/>
        <end position="452"/>
    </location>
</feature>
<evidence type="ECO:0000313" key="3">
    <source>
        <dbReference type="EMBL" id="AYQ74003.1"/>
    </source>
</evidence>
<dbReference type="PANTHER" id="PTHR37804">
    <property type="entry name" value="CDAA REGULATORY PROTEIN CDAR"/>
    <property type="match status" value="1"/>
</dbReference>
<dbReference type="PANTHER" id="PTHR37804:SF1">
    <property type="entry name" value="CDAA REGULATORY PROTEIN CDAR"/>
    <property type="match status" value="1"/>
</dbReference>